<feature type="region of interest" description="Disordered" evidence="1">
    <location>
        <begin position="29"/>
        <end position="70"/>
    </location>
</feature>
<protein>
    <submittedName>
        <fullName evidence="2">Growth factor, augmenter of liver regeneration</fullName>
    </submittedName>
</protein>
<feature type="compositionally biased region" description="Basic and acidic residues" evidence="1">
    <location>
        <begin position="33"/>
        <end position="45"/>
    </location>
</feature>
<evidence type="ECO:0000313" key="2">
    <source>
        <dbReference type="EMBL" id="KAF6124499.1"/>
    </source>
</evidence>
<sequence length="125" mass="13680">MAAPSERWRFGGGSLFSFLPGGARSEAMEDLVTDARGRGAGRKDAAAASAPTPTLVPTPDSQVSEDTTRRRPCRACVDFKSWMRTQQKDTEEPARHAHTGMFNPVAVPPAQRGEPQARQTRLRLF</sequence>
<organism evidence="2 3">
    <name type="scientific">Phyllostomus discolor</name>
    <name type="common">pale spear-nosed bat</name>
    <dbReference type="NCBI Taxonomy" id="89673"/>
    <lineage>
        <taxon>Eukaryota</taxon>
        <taxon>Metazoa</taxon>
        <taxon>Chordata</taxon>
        <taxon>Craniata</taxon>
        <taxon>Vertebrata</taxon>
        <taxon>Euteleostomi</taxon>
        <taxon>Mammalia</taxon>
        <taxon>Eutheria</taxon>
        <taxon>Laurasiatheria</taxon>
        <taxon>Chiroptera</taxon>
        <taxon>Yangochiroptera</taxon>
        <taxon>Phyllostomidae</taxon>
        <taxon>Phyllostominae</taxon>
        <taxon>Phyllostomus</taxon>
    </lineage>
</organism>
<name>A0A834B8K1_9CHIR</name>
<dbReference type="AlphaFoldDB" id="A0A834B8K1"/>
<feature type="compositionally biased region" description="Basic and acidic residues" evidence="1">
    <location>
        <begin position="86"/>
        <end position="95"/>
    </location>
</feature>
<feature type="region of interest" description="Disordered" evidence="1">
    <location>
        <begin position="84"/>
        <end position="125"/>
    </location>
</feature>
<evidence type="ECO:0000313" key="3">
    <source>
        <dbReference type="Proteomes" id="UP000664940"/>
    </source>
</evidence>
<dbReference type="EMBL" id="JABVXQ010000002">
    <property type="protein sequence ID" value="KAF6124499.1"/>
    <property type="molecule type" value="Genomic_DNA"/>
</dbReference>
<accession>A0A834B8K1</accession>
<dbReference type="Proteomes" id="UP000664940">
    <property type="component" value="Unassembled WGS sequence"/>
</dbReference>
<proteinExistence type="predicted"/>
<comment type="caution">
    <text evidence="2">The sequence shown here is derived from an EMBL/GenBank/DDBJ whole genome shotgun (WGS) entry which is preliminary data.</text>
</comment>
<gene>
    <name evidence="2" type="ORF">HJG60_005535</name>
</gene>
<evidence type="ECO:0000256" key="1">
    <source>
        <dbReference type="SAM" id="MobiDB-lite"/>
    </source>
</evidence>
<reference evidence="2 3" key="1">
    <citation type="journal article" date="2020" name="Nature">
        <title>Six reference-quality genomes reveal evolution of bat adaptations.</title>
        <authorList>
            <person name="Jebb D."/>
            <person name="Huang Z."/>
            <person name="Pippel M."/>
            <person name="Hughes G.M."/>
            <person name="Lavrichenko K."/>
            <person name="Devanna P."/>
            <person name="Winkler S."/>
            <person name="Jermiin L.S."/>
            <person name="Skirmuntt E.C."/>
            <person name="Katzourakis A."/>
            <person name="Burkitt-Gray L."/>
            <person name="Ray D.A."/>
            <person name="Sullivan K.A.M."/>
            <person name="Roscito J.G."/>
            <person name="Kirilenko B.M."/>
            <person name="Davalos L.M."/>
            <person name="Corthals A.P."/>
            <person name="Power M.L."/>
            <person name="Jones G."/>
            <person name="Ransome R.D."/>
            <person name="Dechmann D.K.N."/>
            <person name="Locatelli A.G."/>
            <person name="Puechmaille S.J."/>
            <person name="Fedrigo O."/>
            <person name="Jarvis E.D."/>
            <person name="Hiller M."/>
            <person name="Vernes S.C."/>
            <person name="Myers E.W."/>
            <person name="Teeling E.C."/>
        </authorList>
    </citation>
    <scope>NUCLEOTIDE SEQUENCE [LARGE SCALE GENOMIC DNA]</scope>
    <source>
        <strain evidence="2">Bat1K_MPI-CBG_1</strain>
    </source>
</reference>